<dbReference type="AlphaFoldDB" id="A1RDK8"/>
<protein>
    <recommendedName>
        <fullName evidence="5">Cadherin-like beta sandwich domain-containing protein</fullName>
    </recommendedName>
</protein>
<dbReference type="Pfam" id="PF12733">
    <property type="entry name" value="Cadherin-like"/>
    <property type="match status" value="2"/>
</dbReference>
<feature type="domain" description="Cadherin-like beta-sandwich-like" evidence="1">
    <location>
        <begin position="228"/>
        <end position="298"/>
    </location>
</feature>
<evidence type="ECO:0000259" key="1">
    <source>
        <dbReference type="Pfam" id="PF12733"/>
    </source>
</evidence>
<dbReference type="Pfam" id="PF22585">
    <property type="entry name" value="Sialidase-like_CBM"/>
    <property type="match status" value="1"/>
</dbReference>
<dbReference type="OrthoDB" id="231241at2"/>
<feature type="domain" description="Cadherin-like beta-sandwich-like" evidence="1">
    <location>
        <begin position="308"/>
        <end position="395"/>
    </location>
</feature>
<evidence type="ECO:0000313" key="3">
    <source>
        <dbReference type="EMBL" id="ABM10610.1"/>
    </source>
</evidence>
<dbReference type="eggNOG" id="COG3291">
    <property type="taxonomic scope" value="Bacteria"/>
</dbReference>
<dbReference type="eggNOG" id="COG5184">
    <property type="taxonomic scope" value="Bacteria"/>
</dbReference>
<accession>A1RDK8</accession>
<evidence type="ECO:0000259" key="2">
    <source>
        <dbReference type="Pfam" id="PF22585"/>
    </source>
</evidence>
<keyword evidence="3" id="KW-0614">Plasmid</keyword>
<dbReference type="KEGG" id="aau:AAur_pTC20163"/>
<proteinExistence type="predicted"/>
<evidence type="ECO:0000313" key="4">
    <source>
        <dbReference type="Proteomes" id="UP000000637"/>
    </source>
</evidence>
<dbReference type="Proteomes" id="UP000000637">
    <property type="component" value="Plasmid pTC2"/>
</dbReference>
<dbReference type="InterPro" id="IPR054490">
    <property type="entry name" value="BT_1020-like_b-sandwich_1"/>
</dbReference>
<dbReference type="HOGENOM" id="CLU_440529_0_0_11"/>
<organism evidence="3 4">
    <name type="scientific">Paenarthrobacter aurescens (strain TC1)</name>
    <dbReference type="NCBI Taxonomy" id="290340"/>
    <lineage>
        <taxon>Bacteria</taxon>
        <taxon>Bacillati</taxon>
        <taxon>Actinomycetota</taxon>
        <taxon>Actinomycetes</taxon>
        <taxon>Micrococcales</taxon>
        <taxon>Micrococcaceae</taxon>
        <taxon>Paenarthrobacter</taxon>
    </lineage>
</organism>
<geneLocation type="plasmid" evidence="3 4">
    <name>pTC2</name>
</geneLocation>
<dbReference type="EMBL" id="CP000476">
    <property type="protein sequence ID" value="ABM10610.1"/>
    <property type="molecule type" value="Genomic_DNA"/>
</dbReference>
<feature type="domain" description="BT-1020-like structural beta-sandwich" evidence="2">
    <location>
        <begin position="106"/>
        <end position="173"/>
    </location>
</feature>
<keyword evidence="4" id="KW-1185">Reference proteome</keyword>
<dbReference type="InterPro" id="IPR025883">
    <property type="entry name" value="Cadherin-like_domain"/>
</dbReference>
<sequence>MSSLLLQPADPTVLFSDDVQSRTLGRFSIVDGYTVSSSGGSVDIVDVDTTRAFRLTRTTNSGSTSIQRNYTQPLKGLVTVEADIMRRDATDGTTNWFSVPYLYGTDGVRAVSVAFNKGDIVAYQGTESKNLMRYEQGRWYKLTLEVDTINQRFDLLIDGKRLVDDATFRSPLAGGIARIEYYANSSNYGTIHVDNLRILQGTTRGKGNTALAAVQTDAGNAVQDGTGWRLDVPAGTQTLRVATKPAADVVSGITINGATAQPGVLSDPITLSEGTNTISIVVTAENGTSQTHTLTVQRALLAADATLRSLTVGSATLSPDFGSAVQDYQITTEPGATEITVTPTSTGPSSEISVNGHTVQNGAVTTVAVTNGQVIPISVSSADGTGLVTYSLTIKVQPKVSAATTGSQPNDQGWRTSPATVTLTLNEGAKASIEYRLGEGQWQAYDAPLVIAQDGETTLSYHAVVDGAAVEKSGGTQTFRIDTTAPVVKLDGGPTGSYVFGHDPTAPTCDASDATSGLASCLITGGGTSAGEHTYTATATDNAGNTAIAELKYTVEPWTINGFTAPVDMDGGSMEHGQSRKHCSPQIHNVRRHHGNHRHSESEELHHCGRHLPRRRCTYR</sequence>
<name>A1RDK8_PAEAT</name>
<gene>
    <name evidence="3" type="ordered locus">AAur_pTC20163</name>
</gene>
<reference evidence="3 4" key="1">
    <citation type="journal article" date="2006" name="PLoS Genet.">
        <title>Secrets of soil survival revealed by the genome sequence of Arthrobacter aurescens TC1.</title>
        <authorList>
            <person name="Mongodin E.F."/>
            <person name="Shapir N."/>
            <person name="Daugherty S.C."/>
            <person name="DeBoy R.T."/>
            <person name="Emerson J.B."/>
            <person name="Shvartzbeyn A."/>
            <person name="Radune D."/>
            <person name="Vamathevan J."/>
            <person name="Riggs F."/>
            <person name="Grinberg V."/>
            <person name="Khouri H."/>
            <person name="Wackett L.P."/>
            <person name="Nelson K.E."/>
            <person name="Sadowsky M.J."/>
        </authorList>
    </citation>
    <scope>NUCLEOTIDE SEQUENCE [LARGE SCALE GENOMIC DNA]</scope>
    <source>
        <strain evidence="3 4">TC1</strain>
    </source>
</reference>
<evidence type="ECO:0008006" key="5">
    <source>
        <dbReference type="Google" id="ProtNLM"/>
    </source>
</evidence>